<organism evidence="4">
    <name type="scientific">marine metagenome</name>
    <dbReference type="NCBI Taxonomy" id="408172"/>
    <lineage>
        <taxon>unclassified sequences</taxon>
        <taxon>metagenomes</taxon>
        <taxon>ecological metagenomes</taxon>
    </lineage>
</organism>
<dbReference type="PANTHER" id="PTHR11364:SF27">
    <property type="entry name" value="SULFURTRANSFERASE"/>
    <property type="match status" value="1"/>
</dbReference>
<dbReference type="InterPro" id="IPR036873">
    <property type="entry name" value="Rhodanese-like_dom_sf"/>
</dbReference>
<reference evidence="4" key="1">
    <citation type="submission" date="2018-05" db="EMBL/GenBank/DDBJ databases">
        <authorList>
            <person name="Lanie J.A."/>
            <person name="Ng W.-L."/>
            <person name="Kazmierczak K.M."/>
            <person name="Andrzejewski T.M."/>
            <person name="Davidsen T.M."/>
            <person name="Wayne K.J."/>
            <person name="Tettelin H."/>
            <person name="Glass J.I."/>
            <person name="Rusch D."/>
            <person name="Podicherti R."/>
            <person name="Tsui H.-C.T."/>
            <person name="Winkler M.E."/>
        </authorList>
    </citation>
    <scope>NUCLEOTIDE SEQUENCE</scope>
</reference>
<dbReference type="SMART" id="SM00450">
    <property type="entry name" value="RHOD"/>
    <property type="match status" value="1"/>
</dbReference>
<keyword evidence="1" id="KW-0808">Transferase</keyword>
<accession>A0A383DDT2</accession>
<evidence type="ECO:0000256" key="1">
    <source>
        <dbReference type="ARBA" id="ARBA00022679"/>
    </source>
</evidence>
<keyword evidence="2" id="KW-0677">Repeat</keyword>
<evidence type="ECO:0000256" key="2">
    <source>
        <dbReference type="ARBA" id="ARBA00022737"/>
    </source>
</evidence>
<dbReference type="FunFam" id="3.40.250.10:FF:000001">
    <property type="entry name" value="Sulfurtransferase"/>
    <property type="match status" value="1"/>
</dbReference>
<dbReference type="GO" id="GO:0004792">
    <property type="term" value="F:thiosulfate-cyanide sulfurtransferase activity"/>
    <property type="evidence" value="ECO:0007669"/>
    <property type="project" value="InterPro"/>
</dbReference>
<dbReference type="InterPro" id="IPR001763">
    <property type="entry name" value="Rhodanese-like_dom"/>
</dbReference>
<dbReference type="EMBL" id="UINC01216043">
    <property type="protein sequence ID" value="SVE42018.1"/>
    <property type="molecule type" value="Genomic_DNA"/>
</dbReference>
<evidence type="ECO:0000313" key="4">
    <source>
        <dbReference type="EMBL" id="SVE42018.1"/>
    </source>
</evidence>
<feature type="non-terminal residue" evidence="4">
    <location>
        <position position="1"/>
    </location>
</feature>
<dbReference type="InterPro" id="IPR001307">
    <property type="entry name" value="Thiosulphate_STrfase_CS"/>
</dbReference>
<feature type="domain" description="Rhodanese" evidence="3">
    <location>
        <begin position="48"/>
        <end position="163"/>
    </location>
</feature>
<protein>
    <recommendedName>
        <fullName evidence="3">Rhodanese domain-containing protein</fullName>
    </recommendedName>
</protein>
<dbReference type="InterPro" id="IPR045078">
    <property type="entry name" value="TST/MPST-like"/>
</dbReference>
<dbReference type="PROSITE" id="PS50206">
    <property type="entry name" value="RHODANESE_3"/>
    <property type="match status" value="1"/>
</dbReference>
<name>A0A383DDT2_9ZZZZ</name>
<dbReference type="AlphaFoldDB" id="A0A383DDT2"/>
<gene>
    <name evidence="4" type="ORF">METZ01_LOCUS494872</name>
</gene>
<dbReference type="PROSITE" id="PS00683">
    <property type="entry name" value="RHODANESE_2"/>
    <property type="match status" value="1"/>
</dbReference>
<dbReference type="PANTHER" id="PTHR11364">
    <property type="entry name" value="THIOSULFATE SULFERTANSFERASE"/>
    <property type="match status" value="1"/>
</dbReference>
<sequence length="164" mass="18971">ILEGGFNRWLKEKKPIEYFERKYPKQSFSIRENHKLVSNFREVKMNLNNSKIQILDARSKERFWGKIKEPRKDLKSGHIPNSTNIPYSNLINDKKRTMKNKETVRRIFKQSGIKFSKKIITSCGSGITACVLAFALYTVGKKDVAVYDGSWAEWGSKKNAPIAK</sequence>
<evidence type="ECO:0000259" key="3">
    <source>
        <dbReference type="PROSITE" id="PS50206"/>
    </source>
</evidence>
<proteinExistence type="predicted"/>
<dbReference type="SUPFAM" id="SSF52821">
    <property type="entry name" value="Rhodanese/Cell cycle control phosphatase"/>
    <property type="match status" value="1"/>
</dbReference>
<dbReference type="Gene3D" id="3.40.250.10">
    <property type="entry name" value="Rhodanese-like domain"/>
    <property type="match status" value="1"/>
</dbReference>
<dbReference type="Pfam" id="PF00581">
    <property type="entry name" value="Rhodanese"/>
    <property type="match status" value="1"/>
</dbReference>
<dbReference type="CDD" id="cd01449">
    <property type="entry name" value="TST_Repeat_2"/>
    <property type="match status" value="1"/>
</dbReference>
<dbReference type="GO" id="GO:0005739">
    <property type="term" value="C:mitochondrion"/>
    <property type="evidence" value="ECO:0007669"/>
    <property type="project" value="TreeGrafter"/>
</dbReference>